<gene>
    <name evidence="2" type="ORF">LZ495_37440</name>
</gene>
<sequence length="55" mass="5871">MMYGRAEEAAVVARLLDDARAGRSGTLVVRGEAGIGKSLFLDRIGGLPERQRGRA</sequence>
<dbReference type="EMBL" id="JAKFHA010000040">
    <property type="protein sequence ID" value="MCF2532868.1"/>
    <property type="molecule type" value="Genomic_DNA"/>
</dbReference>
<dbReference type="AlphaFoldDB" id="A0AA41Q7C9"/>
<name>A0AA41Q7C9_9ACTN</name>
<keyword evidence="3" id="KW-1185">Reference proteome</keyword>
<comment type="caution">
    <text evidence="2">The sequence shown here is derived from an EMBL/GenBank/DDBJ whole genome shotgun (WGS) entry which is preliminary data.</text>
</comment>
<accession>A0AA41Q7C9</accession>
<evidence type="ECO:0000313" key="2">
    <source>
        <dbReference type="EMBL" id="MCF2532868.1"/>
    </source>
</evidence>
<evidence type="ECO:0000259" key="1">
    <source>
        <dbReference type="Pfam" id="PF13191"/>
    </source>
</evidence>
<dbReference type="Proteomes" id="UP001165378">
    <property type="component" value="Unassembled WGS sequence"/>
</dbReference>
<organism evidence="2 3">
    <name type="scientific">Yinghuangia soli</name>
    <dbReference type="NCBI Taxonomy" id="2908204"/>
    <lineage>
        <taxon>Bacteria</taxon>
        <taxon>Bacillati</taxon>
        <taxon>Actinomycetota</taxon>
        <taxon>Actinomycetes</taxon>
        <taxon>Kitasatosporales</taxon>
        <taxon>Streptomycetaceae</taxon>
        <taxon>Yinghuangia</taxon>
    </lineage>
</organism>
<dbReference type="Pfam" id="PF13191">
    <property type="entry name" value="AAA_16"/>
    <property type="match status" value="1"/>
</dbReference>
<evidence type="ECO:0000313" key="3">
    <source>
        <dbReference type="Proteomes" id="UP001165378"/>
    </source>
</evidence>
<protein>
    <recommendedName>
        <fullName evidence="1">Orc1-like AAA ATPase domain-containing protein</fullName>
    </recommendedName>
</protein>
<dbReference type="RefSeq" id="WP_235057643.1">
    <property type="nucleotide sequence ID" value="NZ_JAKFHA010000040.1"/>
</dbReference>
<dbReference type="InterPro" id="IPR041664">
    <property type="entry name" value="AAA_16"/>
</dbReference>
<feature type="domain" description="Orc1-like AAA ATPase" evidence="1">
    <location>
        <begin position="3"/>
        <end position="44"/>
    </location>
</feature>
<proteinExistence type="predicted"/>
<reference evidence="2" key="1">
    <citation type="submission" date="2022-01" db="EMBL/GenBank/DDBJ databases">
        <title>Genome-Based Taxonomic Classification of the Phylum Actinobacteria.</title>
        <authorList>
            <person name="Gao Y."/>
        </authorList>
    </citation>
    <scope>NUCLEOTIDE SEQUENCE</scope>
    <source>
        <strain evidence="2">KLBMP 8922</strain>
    </source>
</reference>